<feature type="compositionally biased region" description="Polar residues" evidence="1">
    <location>
        <begin position="310"/>
        <end position="320"/>
    </location>
</feature>
<feature type="compositionally biased region" description="Gly residues" evidence="1">
    <location>
        <begin position="620"/>
        <end position="629"/>
    </location>
</feature>
<evidence type="ECO:0000259" key="2">
    <source>
        <dbReference type="SMART" id="SM00355"/>
    </source>
</evidence>
<dbReference type="GO" id="GO:0003700">
    <property type="term" value="F:DNA-binding transcription factor activity"/>
    <property type="evidence" value="ECO:0007669"/>
    <property type="project" value="InterPro"/>
</dbReference>
<evidence type="ECO:0000313" key="3">
    <source>
        <dbReference type="EMBL" id="KAJ9165307.1"/>
    </source>
</evidence>
<feature type="domain" description="C2H2-type" evidence="2">
    <location>
        <begin position="322"/>
        <end position="346"/>
    </location>
</feature>
<accession>A0AA38SM18</accession>
<feature type="region of interest" description="Disordered" evidence="1">
    <location>
        <begin position="229"/>
        <end position="320"/>
    </location>
</feature>
<feature type="compositionally biased region" description="Polar residues" evidence="1">
    <location>
        <begin position="292"/>
        <end position="302"/>
    </location>
</feature>
<dbReference type="PANTHER" id="PTHR23225">
    <property type="entry name" value="ZINC FINGER PROTEIN"/>
    <property type="match status" value="1"/>
</dbReference>
<protein>
    <submittedName>
        <fullName evidence="3">Zinc finger protein ZIC 5</fullName>
    </submittedName>
</protein>
<dbReference type="EMBL" id="JANBVN010000004">
    <property type="protein sequence ID" value="KAJ9165307.1"/>
    <property type="molecule type" value="Genomic_DNA"/>
</dbReference>
<proteinExistence type="predicted"/>
<gene>
    <name evidence="3" type="ORF">NKR19_g494</name>
</gene>
<dbReference type="PANTHER" id="PTHR23225:SF2">
    <property type="entry name" value="AT09679P-RELATED"/>
    <property type="match status" value="1"/>
</dbReference>
<feature type="region of interest" description="Disordered" evidence="1">
    <location>
        <begin position="478"/>
        <end position="505"/>
    </location>
</feature>
<evidence type="ECO:0000256" key="1">
    <source>
        <dbReference type="SAM" id="MobiDB-lite"/>
    </source>
</evidence>
<feature type="region of interest" description="Disordered" evidence="1">
    <location>
        <begin position="20"/>
        <end position="39"/>
    </location>
</feature>
<feature type="compositionally biased region" description="Low complexity" evidence="1">
    <location>
        <begin position="478"/>
        <end position="488"/>
    </location>
</feature>
<dbReference type="Proteomes" id="UP001174691">
    <property type="component" value="Unassembled WGS sequence"/>
</dbReference>
<feature type="region of interest" description="Disordered" evidence="1">
    <location>
        <begin position="182"/>
        <end position="204"/>
    </location>
</feature>
<keyword evidence="4" id="KW-1185">Reference proteome</keyword>
<sequence>MEEPVFQPHPFQGHFSPVIGSYIDPNLQPPPTDPYLGQWEREPPQVKRWISDDQRTPLFNADPYSNVTTSVARSAMGTCPVPPRSQARFASPFSSSDHGLTAPSPLAETDSFYDNNMPSTPSDTAVLSPSYHPGHLEYYNSQEEAIQFGSMGPPVPPAYVKPEDVDPSRQLGYHDAEASQPGFSFEEHRSYSWHSGTSHNDTDTAQNQITVALAHRRMASPEEMLPMKTEPEASSQYPPLPDDDDEPVPEARPRSKRKKDDDYDYTPGKKTKSSNTSSSRRTRAKPLPKPSSPTRNPTASNRTPRHPATKPTTSSAARTKSLSCPHCKLTAFKDSSTLETHIKKQHTRPFKCVFHFAGCASTFASKNEWKRHNSTQHLVLHYWLCTEGQCGKTVNGASPASRSQPKPPRAAAAQVPNAAMYSNTFGPTQPPPVATSVLPSSPPATPGVRFNRKDLYTQHVRRMHMQPHVRKDLKLLDAAQKASSQSASHPSKGRKGPGPQSQSPLEMTKVAWDEQLRRRQESALRDRIVLPKYMRCPADGCGDEFKGADAWDLRMEHVAKHLESGDCGEVRFGGPQDTTLVEWAGSPEVGVIVRSGGEWVLANVMGKGGSGSVVREIMAEGGGGAGKGAASGDEDAEGEDDDDV</sequence>
<dbReference type="SMART" id="SM00355">
    <property type="entry name" value="ZnF_C2H2"/>
    <property type="match status" value="3"/>
</dbReference>
<feature type="domain" description="C2H2-type" evidence="2">
    <location>
        <begin position="350"/>
        <end position="377"/>
    </location>
</feature>
<feature type="region of interest" description="Disordered" evidence="1">
    <location>
        <begin position="87"/>
        <end position="109"/>
    </location>
</feature>
<feature type="compositionally biased region" description="Basic and acidic residues" evidence="1">
    <location>
        <begin position="249"/>
        <end position="261"/>
    </location>
</feature>
<feature type="compositionally biased region" description="Acidic residues" evidence="1">
    <location>
        <begin position="632"/>
        <end position="644"/>
    </location>
</feature>
<feature type="region of interest" description="Disordered" evidence="1">
    <location>
        <begin position="425"/>
        <end position="449"/>
    </location>
</feature>
<feature type="domain" description="C2H2-type" evidence="2">
    <location>
        <begin position="534"/>
        <end position="561"/>
    </location>
</feature>
<feature type="compositionally biased region" description="Polar residues" evidence="1">
    <location>
        <begin position="192"/>
        <end position="204"/>
    </location>
</feature>
<dbReference type="Gene3D" id="3.30.160.60">
    <property type="entry name" value="Classic Zinc Finger"/>
    <property type="match status" value="1"/>
</dbReference>
<dbReference type="AlphaFoldDB" id="A0AA38SM18"/>
<comment type="caution">
    <text evidence="3">The sequence shown here is derived from an EMBL/GenBank/DDBJ whole genome shotgun (WGS) entry which is preliminary data.</text>
</comment>
<evidence type="ECO:0000313" key="4">
    <source>
        <dbReference type="Proteomes" id="UP001174691"/>
    </source>
</evidence>
<feature type="region of interest" description="Disordered" evidence="1">
    <location>
        <begin position="618"/>
        <end position="644"/>
    </location>
</feature>
<name>A0AA38SM18_9PEZI</name>
<dbReference type="InterPro" id="IPR039970">
    <property type="entry name" value="TF_Grauzone"/>
</dbReference>
<dbReference type="InterPro" id="IPR013087">
    <property type="entry name" value="Znf_C2H2_type"/>
</dbReference>
<reference evidence="3" key="1">
    <citation type="submission" date="2022-07" db="EMBL/GenBank/DDBJ databases">
        <title>Fungi with potential for degradation of polypropylene.</title>
        <authorList>
            <person name="Gostincar C."/>
        </authorList>
    </citation>
    <scope>NUCLEOTIDE SEQUENCE</scope>
    <source>
        <strain evidence="3">EXF-13287</strain>
    </source>
</reference>
<organism evidence="3 4">
    <name type="scientific">Coniochaeta hoffmannii</name>
    <dbReference type="NCBI Taxonomy" id="91930"/>
    <lineage>
        <taxon>Eukaryota</taxon>
        <taxon>Fungi</taxon>
        <taxon>Dikarya</taxon>
        <taxon>Ascomycota</taxon>
        <taxon>Pezizomycotina</taxon>
        <taxon>Sordariomycetes</taxon>
        <taxon>Sordariomycetidae</taxon>
        <taxon>Coniochaetales</taxon>
        <taxon>Coniochaetaceae</taxon>
        <taxon>Coniochaeta</taxon>
    </lineage>
</organism>